<evidence type="ECO:0000256" key="2">
    <source>
        <dbReference type="ARBA" id="ARBA00022723"/>
    </source>
</evidence>
<dbReference type="Proteomes" id="UP000215694">
    <property type="component" value="Unassembled WGS sequence"/>
</dbReference>
<dbReference type="InterPro" id="IPR006076">
    <property type="entry name" value="FAD-dep_OxRdtase"/>
</dbReference>
<dbReference type="OrthoDB" id="9767869at2"/>
<dbReference type="EMBL" id="NOJY02000002">
    <property type="protein sequence ID" value="RDY29334.1"/>
    <property type="molecule type" value="Genomic_DNA"/>
</dbReference>
<keyword evidence="8" id="KW-1185">Reference proteome</keyword>
<dbReference type="GO" id="GO:0046872">
    <property type="term" value="F:metal ion binding"/>
    <property type="evidence" value="ECO:0007669"/>
    <property type="project" value="UniProtKB-KW"/>
</dbReference>
<dbReference type="Gene3D" id="2.102.10.10">
    <property type="entry name" value="Rieske [2Fe-2S] iron-sulphur domain"/>
    <property type="match status" value="1"/>
</dbReference>
<dbReference type="PANTHER" id="PTHR13847:SF274">
    <property type="entry name" value="RIESKE 2FE-2S IRON-SULFUR PROTEIN YHFW-RELATED"/>
    <property type="match status" value="1"/>
</dbReference>
<keyword evidence="5" id="KW-1015">Disulfide bond</keyword>
<dbReference type="Pfam" id="PF01266">
    <property type="entry name" value="DAO"/>
    <property type="match status" value="1"/>
</dbReference>
<gene>
    <name evidence="7" type="ORF">CHL78_001135</name>
</gene>
<sequence length="514" mass="58200">MENRYENKNESYWILSSQGKSYKSLKENTKANTLVIGAGITGITTAYLLAKQGIDVVLVDADKIAYGSSGRNTGKVTAQHDNMYSKINKKYGMDVARLYYKANESALNLIEEIIKENKIDCHFERLSSYIFTERDDYVKDIQDEYKICSDIGIDCEYHNKLDIPLDIKAALSFKNQGQFNPKKYLDGLIKVVERLGVRIYEDSPIEDLEKGDVCTARTRDGYTIECKKLVIASHLPWYDGLNLYFAKEDQERSYLIGATLNSDLPKGMYINLERPSLTFRTYEGENQKLLIFGGGDHKVGQGGKEGEIYENLKQFAREKFNLSDFKYQWSAQDCMSFDDMPFVGNVNTKQENVYVGTGYSKWGMTNGTMAASLISNLILKKSSIYEDIFKPTRVGVYMTKDFVLENLNVAMNYVSGKLSSGKEETTLEKNQGEIVNIDGKRYGAYKDDKGELYIVDITCTHLGCELKFNGAEKTWDCPCHGSRFDYKGNILEGPALKPLNLYGKGKNDVNPKLI</sequence>
<keyword evidence="4" id="KW-0411">Iron-sulfur</keyword>
<dbReference type="PANTHER" id="PTHR13847">
    <property type="entry name" value="SARCOSINE DEHYDROGENASE-RELATED"/>
    <property type="match status" value="1"/>
</dbReference>
<proteinExistence type="predicted"/>
<dbReference type="PRINTS" id="PR00162">
    <property type="entry name" value="RIESKE"/>
</dbReference>
<name>A0A371J9B2_9FIRM</name>
<dbReference type="InterPro" id="IPR017941">
    <property type="entry name" value="Rieske_2Fe-2S"/>
</dbReference>
<protein>
    <submittedName>
        <fullName evidence="7">FAD-dependent oxidoreductase</fullName>
    </submittedName>
</protein>
<evidence type="ECO:0000256" key="1">
    <source>
        <dbReference type="ARBA" id="ARBA00022714"/>
    </source>
</evidence>
<dbReference type="InterPro" id="IPR038010">
    <property type="entry name" value="YhfW_C"/>
</dbReference>
<keyword evidence="1" id="KW-0001">2Fe-2S</keyword>
<comment type="caution">
    <text evidence="7">The sequence shown here is derived from an EMBL/GenBank/DDBJ whole genome shotgun (WGS) entry which is preliminary data.</text>
</comment>
<dbReference type="GO" id="GO:0051537">
    <property type="term" value="F:2 iron, 2 sulfur cluster binding"/>
    <property type="evidence" value="ECO:0007669"/>
    <property type="project" value="UniProtKB-KW"/>
</dbReference>
<evidence type="ECO:0000313" key="8">
    <source>
        <dbReference type="Proteomes" id="UP000215694"/>
    </source>
</evidence>
<dbReference type="Pfam" id="PF00355">
    <property type="entry name" value="Rieske"/>
    <property type="match status" value="1"/>
</dbReference>
<dbReference type="FunFam" id="2.102.10.10:FF:000014">
    <property type="entry name" value="Oxidoreductase, FAD dependent"/>
    <property type="match status" value="1"/>
</dbReference>
<dbReference type="RefSeq" id="WP_094368002.1">
    <property type="nucleotide sequence ID" value="NZ_NOJY02000002.1"/>
</dbReference>
<dbReference type="GO" id="GO:0004497">
    <property type="term" value="F:monooxygenase activity"/>
    <property type="evidence" value="ECO:0007669"/>
    <property type="project" value="UniProtKB-ARBA"/>
</dbReference>
<keyword evidence="2" id="KW-0479">Metal-binding</keyword>
<dbReference type="Gene3D" id="3.30.9.10">
    <property type="entry name" value="D-Amino Acid Oxidase, subunit A, domain 2"/>
    <property type="match status" value="1"/>
</dbReference>
<feature type="domain" description="Rieske" evidence="6">
    <location>
        <begin position="419"/>
        <end position="502"/>
    </location>
</feature>
<dbReference type="InterPro" id="IPR036922">
    <property type="entry name" value="Rieske_2Fe-2S_sf"/>
</dbReference>
<organism evidence="7 8">
    <name type="scientific">Romboutsia weinsteinii</name>
    <dbReference type="NCBI Taxonomy" id="2020949"/>
    <lineage>
        <taxon>Bacteria</taxon>
        <taxon>Bacillati</taxon>
        <taxon>Bacillota</taxon>
        <taxon>Clostridia</taxon>
        <taxon>Peptostreptococcales</taxon>
        <taxon>Peptostreptococcaceae</taxon>
        <taxon>Romboutsia</taxon>
    </lineage>
</organism>
<evidence type="ECO:0000259" key="6">
    <source>
        <dbReference type="PROSITE" id="PS51296"/>
    </source>
</evidence>
<reference evidence="7 8" key="1">
    <citation type="journal article" date="2017" name="Genome Announc.">
        <title>Draft Genome Sequence of Romboutsia weinsteinii sp. nov. Strain CCRI-19649(T) Isolated from Surface Water.</title>
        <authorList>
            <person name="Maheux A.F."/>
            <person name="Boudreau D.K."/>
            <person name="Berube E."/>
            <person name="Boissinot M."/>
            <person name="Cantin P."/>
            <person name="Raymond F."/>
            <person name="Corbeil J."/>
            <person name="Omar R.F."/>
            <person name="Bergeron M.G."/>
        </authorList>
    </citation>
    <scope>NUCLEOTIDE SEQUENCE [LARGE SCALE GENOMIC DNA]</scope>
    <source>
        <strain evidence="7 8">CCRI-19649</strain>
    </source>
</reference>
<dbReference type="AlphaFoldDB" id="A0A371J9B2"/>
<dbReference type="SUPFAM" id="SSF51905">
    <property type="entry name" value="FAD/NAD(P)-binding domain"/>
    <property type="match status" value="1"/>
</dbReference>
<dbReference type="SUPFAM" id="SSF50022">
    <property type="entry name" value="ISP domain"/>
    <property type="match status" value="1"/>
</dbReference>
<dbReference type="CDD" id="cd03477">
    <property type="entry name" value="Rieske_YhfW_C"/>
    <property type="match status" value="1"/>
</dbReference>
<dbReference type="GO" id="GO:0016705">
    <property type="term" value="F:oxidoreductase activity, acting on paired donors, with incorporation or reduction of molecular oxygen"/>
    <property type="evidence" value="ECO:0007669"/>
    <property type="project" value="UniProtKB-ARBA"/>
</dbReference>
<dbReference type="GO" id="GO:0016020">
    <property type="term" value="C:membrane"/>
    <property type="evidence" value="ECO:0007669"/>
    <property type="project" value="InterPro"/>
</dbReference>
<dbReference type="InterPro" id="IPR036188">
    <property type="entry name" value="FAD/NAD-bd_sf"/>
</dbReference>
<evidence type="ECO:0000313" key="7">
    <source>
        <dbReference type="EMBL" id="RDY29334.1"/>
    </source>
</evidence>
<evidence type="ECO:0000256" key="5">
    <source>
        <dbReference type="ARBA" id="ARBA00023157"/>
    </source>
</evidence>
<evidence type="ECO:0000256" key="3">
    <source>
        <dbReference type="ARBA" id="ARBA00023004"/>
    </source>
</evidence>
<dbReference type="GO" id="GO:0005737">
    <property type="term" value="C:cytoplasm"/>
    <property type="evidence" value="ECO:0007669"/>
    <property type="project" value="TreeGrafter"/>
</dbReference>
<accession>A0A371J9B2</accession>
<dbReference type="InterPro" id="IPR005805">
    <property type="entry name" value="Rieske_Fe-S_prot_C"/>
</dbReference>
<evidence type="ECO:0000256" key="4">
    <source>
        <dbReference type="ARBA" id="ARBA00023014"/>
    </source>
</evidence>
<dbReference type="PROSITE" id="PS51296">
    <property type="entry name" value="RIESKE"/>
    <property type="match status" value="1"/>
</dbReference>
<dbReference type="Gene3D" id="3.50.50.60">
    <property type="entry name" value="FAD/NAD(P)-binding domain"/>
    <property type="match status" value="1"/>
</dbReference>
<keyword evidence="3" id="KW-0408">Iron</keyword>